<dbReference type="InterPro" id="IPR024474">
    <property type="entry name" value="Znf_dom_IS66"/>
</dbReference>
<evidence type="ECO:0000313" key="6">
    <source>
        <dbReference type="Proteomes" id="UP000198553"/>
    </source>
</evidence>
<dbReference type="Pfam" id="PF13005">
    <property type="entry name" value="zf-IS66"/>
    <property type="match status" value="1"/>
</dbReference>
<evidence type="ECO:0000259" key="4">
    <source>
        <dbReference type="Pfam" id="PF13007"/>
    </source>
</evidence>
<feature type="domain" description="Transposase IS66 central" evidence="2">
    <location>
        <begin position="193"/>
        <end position="408"/>
    </location>
</feature>
<gene>
    <name evidence="5" type="ORF">SAMN05192533_11787</name>
</gene>
<feature type="domain" description="Transposase TnpC homeodomain" evidence="4">
    <location>
        <begin position="48"/>
        <end position="120"/>
    </location>
</feature>
<evidence type="ECO:0000256" key="1">
    <source>
        <dbReference type="SAM" id="Coils"/>
    </source>
</evidence>
<evidence type="ECO:0000313" key="5">
    <source>
        <dbReference type="EMBL" id="SEN69157.1"/>
    </source>
</evidence>
<dbReference type="Pfam" id="PF13007">
    <property type="entry name" value="LZ_Tnp_IS66"/>
    <property type="match status" value="1"/>
</dbReference>
<organism evidence="5 6">
    <name type="scientific">Mesobacillus persicus</name>
    <dbReference type="NCBI Taxonomy" id="930146"/>
    <lineage>
        <taxon>Bacteria</taxon>
        <taxon>Bacillati</taxon>
        <taxon>Bacillota</taxon>
        <taxon>Bacilli</taxon>
        <taxon>Bacillales</taxon>
        <taxon>Bacillaceae</taxon>
        <taxon>Mesobacillus</taxon>
    </lineage>
</organism>
<accession>A0A1H8IMF7</accession>
<proteinExistence type="predicted"/>
<keyword evidence="6" id="KW-1185">Reference proteome</keyword>
<dbReference type="NCBIfam" id="NF033517">
    <property type="entry name" value="transpos_IS66"/>
    <property type="match status" value="1"/>
</dbReference>
<dbReference type="AlphaFoldDB" id="A0A1H8IMF7"/>
<feature type="coiled-coil region" evidence="1">
    <location>
        <begin position="14"/>
        <end position="41"/>
    </location>
</feature>
<name>A0A1H8IMF7_9BACI</name>
<dbReference type="InterPro" id="IPR004291">
    <property type="entry name" value="Transposase_IS66_central"/>
</dbReference>
<keyword evidence="1" id="KW-0175">Coiled coil</keyword>
<reference evidence="6" key="1">
    <citation type="submission" date="2016-10" db="EMBL/GenBank/DDBJ databases">
        <authorList>
            <person name="Varghese N."/>
            <person name="Submissions S."/>
        </authorList>
    </citation>
    <scope>NUCLEOTIDE SEQUENCE [LARGE SCALE GENOMIC DNA]</scope>
    <source>
        <strain evidence="6">B48,IBRC-M 10115,DSM 25386,CECT 8001</strain>
    </source>
</reference>
<dbReference type="STRING" id="930146.SAMN05192533_11787"/>
<dbReference type="Proteomes" id="UP000198553">
    <property type="component" value="Unassembled WGS sequence"/>
</dbReference>
<sequence>MKKTTKTSTTTPTIEELLERVQRLEQKNADLEAKLEKEKFESEAKINWLQEQLRLHQSKRFGVSSEKGIPGQLELTLFNEVEKEANLELPEPTVETITYRRKKKRGQRQMMLENLPVETIEYRLSEEEQVCSCCGGNLHEMSTEVRQELKYIPAEVKVVKHVRHVYSCRACELEAIETPIQTASMPKPVISGGLASPSMLAHIMSQKYVEGLPLYRQEKHLHRLGLTLSRQTMANWMIYGADRWLSQVYSRMHQLIVKHDIICADETTLQEPGRSASSKSYLWLYRTGIEGPPIIMYDYRETRAGENPMKFLKEFKGYLQVDGYAGYHKVENVTLVGCWAHARRGFTDVLKSLPVNSIKPVAATEGLQFCNQLFRIERKLRELAPEDRHEQRLKQSKPVLDAFLSWLKVQ</sequence>
<protein>
    <submittedName>
        <fullName evidence="5">Transposase</fullName>
    </submittedName>
</protein>
<dbReference type="PANTHER" id="PTHR33678">
    <property type="entry name" value="BLL1576 PROTEIN"/>
    <property type="match status" value="1"/>
</dbReference>
<evidence type="ECO:0000259" key="2">
    <source>
        <dbReference type="Pfam" id="PF03050"/>
    </source>
</evidence>
<dbReference type="EMBL" id="FOBW01000017">
    <property type="protein sequence ID" value="SEN69157.1"/>
    <property type="molecule type" value="Genomic_DNA"/>
</dbReference>
<dbReference type="Pfam" id="PF03050">
    <property type="entry name" value="DDE_Tnp_IS66"/>
    <property type="match status" value="1"/>
</dbReference>
<feature type="domain" description="Transposase IS66 zinc-finger binding" evidence="3">
    <location>
        <begin position="128"/>
        <end position="172"/>
    </location>
</feature>
<evidence type="ECO:0000259" key="3">
    <source>
        <dbReference type="Pfam" id="PF13005"/>
    </source>
</evidence>
<dbReference type="InterPro" id="IPR052344">
    <property type="entry name" value="Transposase-related"/>
</dbReference>
<dbReference type="InterPro" id="IPR024463">
    <property type="entry name" value="Transposase_TnpC_homeodom"/>
</dbReference>